<keyword evidence="1" id="KW-0732">Signal</keyword>
<accession>A0AAD6ZFG1</accession>
<comment type="caution">
    <text evidence="2">The sequence shown here is derived from an EMBL/GenBank/DDBJ whole genome shotgun (WGS) entry which is preliminary data.</text>
</comment>
<dbReference type="EMBL" id="JARIHO010000052">
    <property type="protein sequence ID" value="KAJ7320948.1"/>
    <property type="molecule type" value="Genomic_DNA"/>
</dbReference>
<keyword evidence="3" id="KW-1185">Reference proteome</keyword>
<evidence type="ECO:0000256" key="1">
    <source>
        <dbReference type="SAM" id="SignalP"/>
    </source>
</evidence>
<evidence type="ECO:0000313" key="2">
    <source>
        <dbReference type="EMBL" id="KAJ7320948.1"/>
    </source>
</evidence>
<feature type="chain" id="PRO_5042210901" evidence="1">
    <location>
        <begin position="20"/>
        <end position="215"/>
    </location>
</feature>
<proteinExistence type="predicted"/>
<dbReference type="Proteomes" id="UP001218218">
    <property type="component" value="Unassembled WGS sequence"/>
</dbReference>
<evidence type="ECO:0000313" key="3">
    <source>
        <dbReference type="Proteomes" id="UP001218218"/>
    </source>
</evidence>
<sequence length="215" mass="23995">MPQLWTLDIVCSLSCPNWAAWVCETAAIFKPMSAVLSSPVKLMFFWFPPPLSSHFPGLPPLGLAQQSINLRRLGYLKPLYRQLEGLSSPSSFARLARPGLLCKFEDMNRKTSTSLISAQNKVFGRRGLGFNAHNLQDTWMMTCSSIPAHHVLPYVASVLFLQFIDIMIFPSTWTDQCQMCGVPPHPSAAWPSSFLTSTCSLFGVFMPHHFLSVIS</sequence>
<name>A0AAD6ZFG1_9AGAR</name>
<organism evidence="2 3">
    <name type="scientific">Mycena albidolilacea</name>
    <dbReference type="NCBI Taxonomy" id="1033008"/>
    <lineage>
        <taxon>Eukaryota</taxon>
        <taxon>Fungi</taxon>
        <taxon>Dikarya</taxon>
        <taxon>Basidiomycota</taxon>
        <taxon>Agaricomycotina</taxon>
        <taxon>Agaricomycetes</taxon>
        <taxon>Agaricomycetidae</taxon>
        <taxon>Agaricales</taxon>
        <taxon>Marasmiineae</taxon>
        <taxon>Mycenaceae</taxon>
        <taxon>Mycena</taxon>
    </lineage>
</organism>
<protein>
    <submittedName>
        <fullName evidence="2">Uncharacterized protein</fullName>
    </submittedName>
</protein>
<reference evidence="2" key="1">
    <citation type="submission" date="2023-03" db="EMBL/GenBank/DDBJ databases">
        <title>Massive genome expansion in bonnet fungi (Mycena s.s.) driven by repeated elements and novel gene families across ecological guilds.</title>
        <authorList>
            <consortium name="Lawrence Berkeley National Laboratory"/>
            <person name="Harder C.B."/>
            <person name="Miyauchi S."/>
            <person name="Viragh M."/>
            <person name="Kuo A."/>
            <person name="Thoen E."/>
            <person name="Andreopoulos B."/>
            <person name="Lu D."/>
            <person name="Skrede I."/>
            <person name="Drula E."/>
            <person name="Henrissat B."/>
            <person name="Morin E."/>
            <person name="Kohler A."/>
            <person name="Barry K."/>
            <person name="LaButti K."/>
            <person name="Morin E."/>
            <person name="Salamov A."/>
            <person name="Lipzen A."/>
            <person name="Mereny Z."/>
            <person name="Hegedus B."/>
            <person name="Baldrian P."/>
            <person name="Stursova M."/>
            <person name="Weitz H."/>
            <person name="Taylor A."/>
            <person name="Grigoriev I.V."/>
            <person name="Nagy L.G."/>
            <person name="Martin F."/>
            <person name="Kauserud H."/>
        </authorList>
    </citation>
    <scope>NUCLEOTIDE SEQUENCE</scope>
    <source>
        <strain evidence="2">CBHHK002</strain>
    </source>
</reference>
<gene>
    <name evidence="2" type="ORF">DFH08DRAFT_1034036</name>
</gene>
<dbReference type="AlphaFoldDB" id="A0AAD6ZFG1"/>
<feature type="signal peptide" evidence="1">
    <location>
        <begin position="1"/>
        <end position="19"/>
    </location>
</feature>